<dbReference type="RefSeq" id="WP_283486295.1">
    <property type="nucleotide sequence ID" value="NZ_CP125947.1"/>
</dbReference>
<dbReference type="EMBL" id="CP125947">
    <property type="protein sequence ID" value="WHS65194.1"/>
    <property type="molecule type" value="Genomic_DNA"/>
</dbReference>
<accession>A0ABY8STD7</accession>
<proteinExistence type="predicted"/>
<gene>
    <name evidence="1" type="ORF">QMY55_22360</name>
</gene>
<keyword evidence="2" id="KW-1185">Reference proteome</keyword>
<protein>
    <submittedName>
        <fullName evidence="1">Uncharacterized protein</fullName>
    </submittedName>
</protein>
<dbReference type="Proteomes" id="UP001240697">
    <property type="component" value="Chromosome"/>
</dbReference>
<sequence>MRQAEEHRRDPNVIDPRLRHAPISRRKPHFPLRIVFAQHNATIIEYVLAGVIADGRATQHIASLPQIVV</sequence>
<organism evidence="1 2">
    <name type="scientific">Comamonas resistens</name>
    <dbReference type="NCBI Taxonomy" id="3046670"/>
    <lineage>
        <taxon>Bacteria</taxon>
        <taxon>Pseudomonadati</taxon>
        <taxon>Pseudomonadota</taxon>
        <taxon>Betaproteobacteria</taxon>
        <taxon>Burkholderiales</taxon>
        <taxon>Comamonadaceae</taxon>
        <taxon>Comamonas</taxon>
    </lineage>
</organism>
<reference evidence="1 2" key="1">
    <citation type="submission" date="2023-05" db="EMBL/GenBank/DDBJ databases">
        <authorList>
            <person name="Yin Y."/>
            <person name="Lu Z."/>
        </authorList>
    </citation>
    <scope>NUCLEOTIDE SEQUENCE [LARGE SCALE GENOMIC DNA]</scope>
    <source>
        <strain evidence="1 2">ZM22</strain>
    </source>
</reference>
<name>A0ABY8STD7_9BURK</name>
<evidence type="ECO:0000313" key="1">
    <source>
        <dbReference type="EMBL" id="WHS65194.1"/>
    </source>
</evidence>
<evidence type="ECO:0000313" key="2">
    <source>
        <dbReference type="Proteomes" id="UP001240697"/>
    </source>
</evidence>